<keyword evidence="3" id="KW-1185">Reference proteome</keyword>
<evidence type="ECO:0000313" key="2">
    <source>
        <dbReference type="EMBL" id="RMI33774.1"/>
    </source>
</evidence>
<feature type="compositionally biased region" description="Pro residues" evidence="1">
    <location>
        <begin position="108"/>
        <end position="119"/>
    </location>
</feature>
<sequence>MPWLTPVTATGPHWRMVHRGRLAHCQREWACQVCGEPAPPRALLAVDADGRCLTSAPMHPRCAKQATAACSHLSASALLLRAVTRDQIVVSGDLHPDLGETEQWRVPPAQPGLVPPWPDPHSLEERR</sequence>
<organism evidence="2 3">
    <name type="scientific">Actinomadura harenae</name>
    <dbReference type="NCBI Taxonomy" id="2483351"/>
    <lineage>
        <taxon>Bacteria</taxon>
        <taxon>Bacillati</taxon>
        <taxon>Actinomycetota</taxon>
        <taxon>Actinomycetes</taxon>
        <taxon>Streptosporangiales</taxon>
        <taxon>Thermomonosporaceae</taxon>
        <taxon>Actinomadura</taxon>
    </lineage>
</organism>
<dbReference type="AlphaFoldDB" id="A0A3M2L8P8"/>
<accession>A0A3M2L8P8</accession>
<dbReference type="EMBL" id="RFFG01000179">
    <property type="protein sequence ID" value="RMI33774.1"/>
    <property type="molecule type" value="Genomic_DNA"/>
</dbReference>
<dbReference type="Proteomes" id="UP000282674">
    <property type="component" value="Unassembled WGS sequence"/>
</dbReference>
<reference evidence="2 3" key="1">
    <citation type="submission" date="2018-10" db="EMBL/GenBank/DDBJ databases">
        <title>Isolation from soil.</title>
        <authorList>
            <person name="Hu J."/>
        </authorList>
    </citation>
    <scope>NUCLEOTIDE SEQUENCE [LARGE SCALE GENOMIC DNA]</scope>
    <source>
        <strain evidence="2 3">NEAU-Ht49</strain>
    </source>
</reference>
<protein>
    <submittedName>
        <fullName evidence="2">Uncharacterized protein</fullName>
    </submittedName>
</protein>
<comment type="caution">
    <text evidence="2">The sequence shown here is derived from an EMBL/GenBank/DDBJ whole genome shotgun (WGS) entry which is preliminary data.</text>
</comment>
<evidence type="ECO:0000256" key="1">
    <source>
        <dbReference type="SAM" id="MobiDB-lite"/>
    </source>
</evidence>
<dbReference type="RefSeq" id="WP_122199908.1">
    <property type="nucleotide sequence ID" value="NZ_JBHSKC010000058.1"/>
</dbReference>
<feature type="region of interest" description="Disordered" evidence="1">
    <location>
        <begin position="96"/>
        <end position="127"/>
    </location>
</feature>
<name>A0A3M2L8P8_9ACTN</name>
<proteinExistence type="predicted"/>
<gene>
    <name evidence="2" type="ORF">EBO15_41380</name>
</gene>
<evidence type="ECO:0000313" key="3">
    <source>
        <dbReference type="Proteomes" id="UP000282674"/>
    </source>
</evidence>